<dbReference type="EMBL" id="WVIE01000005">
    <property type="protein sequence ID" value="NDJ16737.1"/>
    <property type="molecule type" value="Genomic_DNA"/>
</dbReference>
<evidence type="ECO:0000256" key="1">
    <source>
        <dbReference type="SAM" id="SignalP"/>
    </source>
</evidence>
<keyword evidence="1" id="KW-0732">Signal</keyword>
<feature type="chain" id="PRO_5035183765" evidence="1">
    <location>
        <begin position="32"/>
        <end position="269"/>
    </location>
</feature>
<gene>
    <name evidence="2" type="ORF">GS601_05445</name>
</gene>
<comment type="caution">
    <text evidence="2">The sequence shown here is derived from an EMBL/GenBank/DDBJ whole genome shotgun (WGS) entry which is preliminary data.</text>
</comment>
<dbReference type="NCBIfam" id="TIGR02595">
    <property type="entry name" value="PEP_CTERM"/>
    <property type="match status" value="1"/>
</dbReference>
<dbReference type="Proteomes" id="UP000646053">
    <property type="component" value="Unassembled WGS sequence"/>
</dbReference>
<proteinExistence type="predicted"/>
<accession>A0A8J7YXZ6</accession>
<dbReference type="AlphaFoldDB" id="A0A8J7YXZ6"/>
<organism evidence="2 3">
    <name type="scientific">Myxacorys almedinensis A</name>
    <dbReference type="NCBI Taxonomy" id="2690445"/>
    <lineage>
        <taxon>Bacteria</taxon>
        <taxon>Bacillati</taxon>
        <taxon>Cyanobacteriota</taxon>
        <taxon>Cyanophyceae</taxon>
        <taxon>Leptolyngbyales</taxon>
        <taxon>Leptolyngbyaceae</taxon>
        <taxon>Myxacorys</taxon>
        <taxon>Myxacorys almedinensis</taxon>
    </lineage>
</organism>
<dbReference type="RefSeq" id="WP_162422260.1">
    <property type="nucleotide sequence ID" value="NZ_WVIE01000005.1"/>
</dbReference>
<evidence type="ECO:0000313" key="3">
    <source>
        <dbReference type="Proteomes" id="UP000646053"/>
    </source>
</evidence>
<dbReference type="InterPro" id="IPR013424">
    <property type="entry name" value="Ice-binding_C"/>
</dbReference>
<name>A0A8J7YXZ6_9CYAN</name>
<dbReference type="PROSITE" id="PS51257">
    <property type="entry name" value="PROKAR_LIPOPROTEIN"/>
    <property type="match status" value="1"/>
</dbReference>
<reference evidence="2" key="1">
    <citation type="submission" date="2019-12" db="EMBL/GenBank/DDBJ databases">
        <title>High-Quality draft genome sequences of three cyanobacteria isolated from the limestone walls of the Old Cathedral of Coimbra.</title>
        <authorList>
            <person name="Tiago I."/>
            <person name="Soares F."/>
            <person name="Portugal A."/>
        </authorList>
    </citation>
    <scope>NUCLEOTIDE SEQUENCE</scope>
    <source>
        <strain evidence="2">A</strain>
    </source>
</reference>
<evidence type="ECO:0000313" key="2">
    <source>
        <dbReference type="EMBL" id="NDJ16737.1"/>
    </source>
</evidence>
<feature type="signal peptide" evidence="1">
    <location>
        <begin position="1"/>
        <end position="31"/>
    </location>
</feature>
<protein>
    <submittedName>
        <fullName evidence="2">PEP-CTERM sorting domain-containing protein</fullName>
    </submittedName>
</protein>
<keyword evidence="3" id="KW-1185">Reference proteome</keyword>
<sequence>MKLNSKICQPWLLAVGSVTACFAIATSPAKAASLAFSGVQTLIEGQISSPTSTEFFKTTIDATSLVLGDGTDFQASARQSIRVEDLFFAADESSPAIFSFDFAALLALDTEIDNPELELAKAKGSLSLALYDLTDGVETLLDSVNINLFGKLNTPGGGDRLRINAGGTNLALLPNLTRTNIGGLEESVVAEVGGSYSRTFYRPTTLKIVQRANTVACVQAPKQGDFCGRAVPEPSSTLALALFLATTGGIVWVRSRKLKPVMLSNTKED</sequence>